<feature type="domain" description="Rad21/Rec8-like protein C-terminal eukaryotic" evidence="5">
    <location>
        <begin position="506"/>
        <end position="559"/>
    </location>
</feature>
<dbReference type="Gene3D" id="1.10.10.580">
    <property type="entry name" value="Structural maintenance of chromosome 1. Chain E"/>
    <property type="match status" value="1"/>
</dbReference>
<name>A0A6C1DNT2_SACPS</name>
<evidence type="ECO:0000256" key="2">
    <source>
        <dbReference type="ARBA" id="ARBA00009870"/>
    </source>
</evidence>
<evidence type="ECO:0000256" key="1">
    <source>
        <dbReference type="ARBA" id="ARBA00004123"/>
    </source>
</evidence>
<protein>
    <submittedName>
        <fullName evidence="7">Sister chromatid cohesion protein 1</fullName>
    </submittedName>
</protein>
<keyword evidence="8" id="KW-1185">Reference proteome</keyword>
<comment type="similarity">
    <text evidence="2">Belongs to the rad21 family.</text>
</comment>
<dbReference type="CDD" id="cd21791">
    <property type="entry name" value="Rad21_Rec8_M_ScScc1p-like"/>
    <property type="match status" value="1"/>
</dbReference>
<evidence type="ECO:0000313" key="7">
    <source>
        <dbReference type="EMBL" id="QID78529.1"/>
    </source>
</evidence>
<dbReference type="InterPro" id="IPR006909">
    <property type="entry name" value="Rad21/Rec8_C_eu"/>
</dbReference>
<dbReference type="InterPro" id="IPR006910">
    <property type="entry name" value="Rad21_Rec8_N"/>
</dbReference>
<evidence type="ECO:0000256" key="3">
    <source>
        <dbReference type="ARBA" id="ARBA00023242"/>
    </source>
</evidence>
<dbReference type="GO" id="GO:0030892">
    <property type="term" value="C:mitotic cohesin complex"/>
    <property type="evidence" value="ECO:0007669"/>
    <property type="project" value="TreeGrafter"/>
</dbReference>
<dbReference type="GO" id="GO:0005634">
    <property type="term" value="C:nucleus"/>
    <property type="evidence" value="ECO:0007669"/>
    <property type="project" value="UniProtKB-SubCell"/>
</dbReference>
<dbReference type="AlphaFoldDB" id="A0A6C1DNT2"/>
<dbReference type="InterPro" id="IPR036390">
    <property type="entry name" value="WH_DNA-bd_sf"/>
</dbReference>
<dbReference type="GO" id="GO:0007064">
    <property type="term" value="P:mitotic sister chromatid cohesion"/>
    <property type="evidence" value="ECO:0007669"/>
    <property type="project" value="TreeGrafter"/>
</dbReference>
<dbReference type="PANTHER" id="PTHR12585:SF69">
    <property type="entry name" value="FI11703P"/>
    <property type="match status" value="1"/>
</dbReference>
<organism evidence="7 8">
    <name type="scientific">Saccharomyces pastorianus</name>
    <name type="common">Lager yeast</name>
    <name type="synonym">Saccharomyces cerevisiae x Saccharomyces eubayanus</name>
    <dbReference type="NCBI Taxonomy" id="27292"/>
    <lineage>
        <taxon>Eukaryota</taxon>
        <taxon>Fungi</taxon>
        <taxon>Dikarya</taxon>
        <taxon>Ascomycota</taxon>
        <taxon>Saccharomycotina</taxon>
        <taxon>Saccharomycetes</taxon>
        <taxon>Saccharomycetales</taxon>
        <taxon>Saccharomycetaceae</taxon>
        <taxon>Saccharomyces</taxon>
    </lineage>
</organism>
<dbReference type="GO" id="GO:0003682">
    <property type="term" value="F:chromatin binding"/>
    <property type="evidence" value="ECO:0007669"/>
    <property type="project" value="TreeGrafter"/>
</dbReference>
<evidence type="ECO:0000313" key="8">
    <source>
        <dbReference type="Proteomes" id="UP000501346"/>
    </source>
</evidence>
<reference evidence="7 8" key="1">
    <citation type="journal article" date="2019" name="BMC Genomics">
        <title>Chromosome level assembly and comparative genome analysis confirm lager-brewing yeasts originated from a single hybridization.</title>
        <authorList>
            <person name="Salazar A.N."/>
            <person name="Gorter de Vries A.R."/>
            <person name="van den Broek M."/>
            <person name="Brouwers N."/>
            <person name="de la Torre Cortes P."/>
            <person name="Kuijpers N.G.A."/>
            <person name="Daran J.G."/>
            <person name="Abeel T."/>
        </authorList>
    </citation>
    <scope>NUCLEOTIDE SEQUENCE [LARGE SCALE GENOMIC DNA]</scope>
    <source>
        <strain evidence="7 8">CBS 1483</strain>
    </source>
</reference>
<gene>
    <name evidence="7" type="primary">MCD1_1</name>
    <name evidence="7" type="ORF">GRS66_000739</name>
</gene>
<dbReference type="EMBL" id="CP048985">
    <property type="protein sequence ID" value="QID78529.1"/>
    <property type="molecule type" value="Genomic_DNA"/>
</dbReference>
<evidence type="ECO:0000259" key="6">
    <source>
        <dbReference type="Pfam" id="PF04825"/>
    </source>
</evidence>
<dbReference type="InterPro" id="IPR039781">
    <property type="entry name" value="Rad21/Rec8-like"/>
</dbReference>
<accession>A0A6C1DNT2</accession>
<comment type="subcellular location">
    <subcellularLocation>
        <location evidence="1">Nucleus</location>
    </subcellularLocation>
</comment>
<evidence type="ECO:0000259" key="5">
    <source>
        <dbReference type="Pfam" id="PF04824"/>
    </source>
</evidence>
<dbReference type="GO" id="GO:1990414">
    <property type="term" value="P:replication-born double-strand break repair via sister chromatid exchange"/>
    <property type="evidence" value="ECO:0007669"/>
    <property type="project" value="TreeGrafter"/>
</dbReference>
<dbReference type="Pfam" id="PF04824">
    <property type="entry name" value="Rad21_Rec8"/>
    <property type="match status" value="1"/>
</dbReference>
<dbReference type="Pfam" id="PF04825">
    <property type="entry name" value="Rad21_Rec8_N"/>
    <property type="match status" value="1"/>
</dbReference>
<dbReference type="Proteomes" id="UP000501346">
    <property type="component" value="Chromosome ScIV"/>
</dbReference>
<feature type="domain" description="Rad21/Rec8-like protein N-terminal" evidence="6">
    <location>
        <begin position="14"/>
        <end position="110"/>
    </location>
</feature>
<feature type="region of interest" description="Disordered" evidence="4">
    <location>
        <begin position="292"/>
        <end position="356"/>
    </location>
</feature>
<dbReference type="SUPFAM" id="SSF46785">
    <property type="entry name" value="Winged helix' DNA-binding domain"/>
    <property type="match status" value="1"/>
</dbReference>
<dbReference type="PANTHER" id="PTHR12585">
    <property type="entry name" value="SCC1 / RAD21 FAMILY MEMBER"/>
    <property type="match status" value="1"/>
</dbReference>
<dbReference type="InterPro" id="IPR023093">
    <property type="entry name" value="ScpA-like_C"/>
</dbReference>
<proteinExistence type="inferred from homology"/>
<feature type="compositionally biased region" description="Polar residues" evidence="4">
    <location>
        <begin position="297"/>
        <end position="326"/>
    </location>
</feature>
<evidence type="ECO:0000256" key="4">
    <source>
        <dbReference type="SAM" id="MobiDB-lite"/>
    </source>
</evidence>
<keyword evidence="3" id="KW-0539">Nucleus</keyword>
<dbReference type="OrthoDB" id="10071381at2759"/>
<sequence>MVTENPQRLTVLRLATNKGPLAQIWLASNMSNIPRGSVIQTHIAESAKEIAKASGCDDESGDNEYITLRTSGELLQGIVRVYSKQATFLLTDIKDTLTKISMLFKTSQKMTSTVNRLNTVTRVHQLMLEDAVTEREVLVTPGLEFLDDTTIPVGLMAQENSMERKVQGAAPWDTSLEVGRRFSPDEDFEHNNLSSMNLDFDIEEGPITSKSWEEGTRQSSRNFDTHENYIQDDDFPLDDAGTIGWDLGITEKNDQNNDDDDNSIEQGRRLGESIMSEEPTDFGFDLDIEKEAPAGNIDTTTDAMTESQPKQTGTRRNSKLLNTKSIQIDEETENSESIASSNTYKEERSNNLLTPQPTNFTTKRLWSEITESMSYLPDSILKNFLSYESLKKRKIHNGREGSIEEPELNVSLNLTDDVISNAGTNDNSFNELTDNMSDFVPIDADLNEAPFPEENIIDAKTGNEQTTIQTEKVRPTPGEVASKAIVQMAKILRKELSEEKEVIFTDVLKSQANTEPENITKREASRGFFDILSLATEGCIGLSQTEAFGNIKIDAKPALFERFINA</sequence>